<dbReference type="OrthoDB" id="10555410at2759"/>
<dbReference type="AlphaFoldDB" id="A0A9Q1C068"/>
<organism evidence="1 2">
    <name type="scientific">Holothuria leucospilota</name>
    <name type="common">Black long sea cucumber</name>
    <name type="synonym">Mertensiothuria leucospilota</name>
    <dbReference type="NCBI Taxonomy" id="206669"/>
    <lineage>
        <taxon>Eukaryota</taxon>
        <taxon>Metazoa</taxon>
        <taxon>Echinodermata</taxon>
        <taxon>Eleutherozoa</taxon>
        <taxon>Echinozoa</taxon>
        <taxon>Holothuroidea</taxon>
        <taxon>Aspidochirotacea</taxon>
        <taxon>Aspidochirotida</taxon>
        <taxon>Holothuriidae</taxon>
        <taxon>Holothuria</taxon>
    </lineage>
</organism>
<dbReference type="Proteomes" id="UP001152320">
    <property type="component" value="Chromosome 9"/>
</dbReference>
<gene>
    <name evidence="1" type="ORF">HOLleu_19668</name>
</gene>
<accession>A0A9Q1C068</accession>
<evidence type="ECO:0000313" key="2">
    <source>
        <dbReference type="Proteomes" id="UP001152320"/>
    </source>
</evidence>
<reference evidence="1" key="1">
    <citation type="submission" date="2021-10" db="EMBL/GenBank/DDBJ databases">
        <title>Tropical sea cucumber genome reveals ecological adaptation and Cuvierian tubules defense mechanism.</title>
        <authorList>
            <person name="Chen T."/>
        </authorList>
    </citation>
    <scope>NUCLEOTIDE SEQUENCE</scope>
    <source>
        <strain evidence="1">Nanhai2018</strain>
        <tissue evidence="1">Muscle</tissue>
    </source>
</reference>
<proteinExistence type="predicted"/>
<protein>
    <submittedName>
        <fullName evidence="1">Uncharacterized protein</fullName>
    </submittedName>
</protein>
<evidence type="ECO:0000313" key="1">
    <source>
        <dbReference type="EMBL" id="KAJ8035858.1"/>
    </source>
</evidence>
<sequence length="76" mass="9053">MCSGPFKMRYYNHTKSFRNQAYANETELSKFVWDLKEKKQDFSIEWAILKHASTKKKTAAQCNLCLEEKHHHCSRT</sequence>
<keyword evidence="2" id="KW-1185">Reference proteome</keyword>
<name>A0A9Q1C068_HOLLE</name>
<dbReference type="EMBL" id="JAIZAY010000009">
    <property type="protein sequence ID" value="KAJ8035858.1"/>
    <property type="molecule type" value="Genomic_DNA"/>
</dbReference>
<comment type="caution">
    <text evidence="1">The sequence shown here is derived from an EMBL/GenBank/DDBJ whole genome shotgun (WGS) entry which is preliminary data.</text>
</comment>